<name>A0A0J9WEH4_PLAVI</name>
<evidence type="ECO:0000256" key="1">
    <source>
        <dbReference type="SAM" id="MobiDB-lite"/>
    </source>
</evidence>
<feature type="compositionally biased region" description="Polar residues" evidence="1">
    <location>
        <begin position="22"/>
        <end position="34"/>
    </location>
</feature>
<feature type="region of interest" description="Disordered" evidence="1">
    <location>
        <begin position="95"/>
        <end position="123"/>
    </location>
</feature>
<dbReference type="AlphaFoldDB" id="A0A0J9WEH4"/>
<accession>A0A0J9WEH4</accession>
<dbReference type="EMBL" id="KQ235311">
    <property type="protein sequence ID" value="KNA00664.1"/>
    <property type="molecule type" value="Genomic_DNA"/>
</dbReference>
<reference evidence="2 3" key="1">
    <citation type="submission" date="2011-09" db="EMBL/GenBank/DDBJ databases">
        <title>The Genome Sequence of Plasmodium vivax North Korean.</title>
        <authorList>
            <consortium name="The Broad Institute Genome Sequencing Platform"/>
            <consortium name="The Broad Institute Genome Sequencing Center for Infectious Disease"/>
            <person name="Neafsey D."/>
            <person name="Carlton J."/>
            <person name="Barnwell J."/>
            <person name="Collins W."/>
            <person name="Escalante A."/>
            <person name="Mullikin J."/>
            <person name="Saul A."/>
            <person name="Guigo R."/>
            <person name="Camara F."/>
            <person name="Young S.K."/>
            <person name="Zeng Q."/>
            <person name="Gargeya S."/>
            <person name="Fitzgerald M."/>
            <person name="Haas B."/>
            <person name="Abouelleil A."/>
            <person name="Alvarado L."/>
            <person name="Arachchi H.M."/>
            <person name="Berlin A."/>
            <person name="Brown A."/>
            <person name="Chapman S.B."/>
            <person name="Chen Z."/>
            <person name="Dunbar C."/>
            <person name="Freedman E."/>
            <person name="Gearin G."/>
            <person name="Gellesch M."/>
            <person name="Goldberg J."/>
            <person name="Griggs A."/>
            <person name="Gujja S."/>
            <person name="Heiman D."/>
            <person name="Howarth C."/>
            <person name="Larson L."/>
            <person name="Lui A."/>
            <person name="MacDonald P.J.P."/>
            <person name="Montmayeur A."/>
            <person name="Murphy C."/>
            <person name="Neiman D."/>
            <person name="Pearson M."/>
            <person name="Priest M."/>
            <person name="Roberts A."/>
            <person name="Saif S."/>
            <person name="Shea T."/>
            <person name="Shenoy N."/>
            <person name="Sisk P."/>
            <person name="Stolte C."/>
            <person name="Sykes S."/>
            <person name="Wortman J."/>
            <person name="Nusbaum C."/>
            <person name="Birren B."/>
        </authorList>
    </citation>
    <scope>NUCLEOTIDE SEQUENCE [LARGE SCALE GENOMIC DNA]</scope>
    <source>
        <strain evidence="2 3">North Korean</strain>
    </source>
</reference>
<evidence type="ECO:0000313" key="3">
    <source>
        <dbReference type="Proteomes" id="UP000053239"/>
    </source>
</evidence>
<feature type="non-terminal residue" evidence="2">
    <location>
        <position position="1"/>
    </location>
</feature>
<evidence type="ECO:0000313" key="2">
    <source>
        <dbReference type="EMBL" id="KNA00664.1"/>
    </source>
</evidence>
<dbReference type="Proteomes" id="UP000053239">
    <property type="component" value="Unassembled WGS sequence"/>
</dbReference>
<organism evidence="2 3">
    <name type="scientific">Plasmodium vivax North Korean</name>
    <dbReference type="NCBI Taxonomy" id="1035514"/>
    <lineage>
        <taxon>Eukaryota</taxon>
        <taxon>Sar</taxon>
        <taxon>Alveolata</taxon>
        <taxon>Apicomplexa</taxon>
        <taxon>Aconoidasida</taxon>
        <taxon>Haemosporida</taxon>
        <taxon>Plasmodiidae</taxon>
        <taxon>Plasmodium</taxon>
        <taxon>Plasmodium (Plasmodium)</taxon>
    </lineage>
</organism>
<proteinExistence type="predicted"/>
<feature type="non-terminal residue" evidence="2">
    <location>
        <position position="123"/>
    </location>
</feature>
<feature type="compositionally biased region" description="Basic residues" evidence="1">
    <location>
        <begin position="1"/>
        <end position="21"/>
    </location>
</feature>
<feature type="region of interest" description="Disordered" evidence="1">
    <location>
        <begin position="1"/>
        <end position="34"/>
    </location>
</feature>
<sequence length="123" mass="14063">KRKNAKTQKRKNAKTQKRKNAKTQTSKPANHQTNCIFGHRRPRVCFHHSSWKAHNRLPHVTEATKGQPLATPARASRVAQIESDWLSLAVPRDIRSVGRDKDIPKEKAPPQREFLPNHTPKKG</sequence>
<feature type="compositionally biased region" description="Basic and acidic residues" evidence="1">
    <location>
        <begin position="95"/>
        <end position="110"/>
    </location>
</feature>
<protein>
    <submittedName>
        <fullName evidence="2">Uncharacterized protein</fullName>
    </submittedName>
</protein>
<gene>
    <name evidence="2" type="ORF">PVNG_03261</name>
</gene>